<feature type="region of interest" description="Disordered" evidence="1">
    <location>
        <begin position="133"/>
        <end position="152"/>
    </location>
</feature>
<sequence length="152" mass="17606">LTFARSRKGNNGEGGDLMRAKRQHLLLQGMIEAISQPESIFWPMAIPKFYDAVTNNRMYTTLTLDDVYYLWDFYKDRDNYTIESFVVGDEYIYHPGMYPQSPYHAWVFVAREPGFANLHRDIESKLNKTVESAPLLNSEHPQNVQSQPSQAP</sequence>
<dbReference type="EMBL" id="BARW01023559">
    <property type="protein sequence ID" value="GAI97053.1"/>
    <property type="molecule type" value="Genomic_DNA"/>
</dbReference>
<name>X1SVT6_9ZZZZ</name>
<dbReference type="Gene3D" id="3.40.630.190">
    <property type="entry name" value="LCP protein"/>
    <property type="match status" value="1"/>
</dbReference>
<gene>
    <name evidence="2" type="ORF">S12H4_39039</name>
</gene>
<feature type="compositionally biased region" description="Polar residues" evidence="1">
    <location>
        <begin position="139"/>
        <end position="152"/>
    </location>
</feature>
<reference evidence="2" key="1">
    <citation type="journal article" date="2014" name="Front. Microbiol.">
        <title>High frequency of phylogenetically diverse reductive dehalogenase-homologous genes in deep subseafloor sedimentary metagenomes.</title>
        <authorList>
            <person name="Kawai M."/>
            <person name="Futagami T."/>
            <person name="Toyoda A."/>
            <person name="Takaki Y."/>
            <person name="Nishi S."/>
            <person name="Hori S."/>
            <person name="Arai W."/>
            <person name="Tsubouchi T."/>
            <person name="Morono Y."/>
            <person name="Uchiyama I."/>
            <person name="Ito T."/>
            <person name="Fujiyama A."/>
            <person name="Inagaki F."/>
            <person name="Takami H."/>
        </authorList>
    </citation>
    <scope>NUCLEOTIDE SEQUENCE</scope>
    <source>
        <strain evidence="2">Expedition CK06-06</strain>
    </source>
</reference>
<dbReference type="AlphaFoldDB" id="X1SVT6"/>
<evidence type="ECO:0008006" key="3">
    <source>
        <dbReference type="Google" id="ProtNLM"/>
    </source>
</evidence>
<accession>X1SVT6</accession>
<evidence type="ECO:0000313" key="2">
    <source>
        <dbReference type="EMBL" id="GAI97053.1"/>
    </source>
</evidence>
<comment type="caution">
    <text evidence="2">The sequence shown here is derived from an EMBL/GenBank/DDBJ whole genome shotgun (WGS) entry which is preliminary data.</text>
</comment>
<feature type="non-terminal residue" evidence="2">
    <location>
        <position position="1"/>
    </location>
</feature>
<protein>
    <recommendedName>
        <fullName evidence="3">Cell envelope-related transcriptional attenuator domain-containing protein</fullName>
    </recommendedName>
</protein>
<evidence type="ECO:0000256" key="1">
    <source>
        <dbReference type="SAM" id="MobiDB-lite"/>
    </source>
</evidence>
<proteinExistence type="predicted"/>
<organism evidence="2">
    <name type="scientific">marine sediment metagenome</name>
    <dbReference type="NCBI Taxonomy" id="412755"/>
    <lineage>
        <taxon>unclassified sequences</taxon>
        <taxon>metagenomes</taxon>
        <taxon>ecological metagenomes</taxon>
    </lineage>
</organism>